<dbReference type="RefSeq" id="WP_235704617.1">
    <property type="nucleotide sequence ID" value="NZ_JAKGBZ010000022.1"/>
</dbReference>
<gene>
    <name evidence="4" type="primary">fliE</name>
    <name evidence="5" type="ORF">L2A60_11980</name>
</gene>
<dbReference type="Proteomes" id="UP001521209">
    <property type="component" value="Unassembled WGS sequence"/>
</dbReference>
<dbReference type="InterPro" id="IPR001624">
    <property type="entry name" value="FliE"/>
</dbReference>
<dbReference type="Pfam" id="PF02049">
    <property type="entry name" value="FliE"/>
    <property type="match status" value="1"/>
</dbReference>
<evidence type="ECO:0000256" key="1">
    <source>
        <dbReference type="ARBA" id="ARBA00004117"/>
    </source>
</evidence>
<name>A0ABS9E046_9PROT</name>
<accession>A0ABS9E046</accession>
<dbReference type="EMBL" id="JAKGBZ010000022">
    <property type="protein sequence ID" value="MCF3947395.1"/>
    <property type="molecule type" value="Genomic_DNA"/>
</dbReference>
<evidence type="ECO:0000256" key="4">
    <source>
        <dbReference type="HAMAP-Rule" id="MF_00724"/>
    </source>
</evidence>
<evidence type="ECO:0000256" key="2">
    <source>
        <dbReference type="ARBA" id="ARBA00009272"/>
    </source>
</evidence>
<keyword evidence="3 4" id="KW-0975">Bacterial flagellum</keyword>
<comment type="subcellular location">
    <subcellularLocation>
        <location evidence="1 4">Bacterial flagellum basal body</location>
    </subcellularLocation>
</comment>
<dbReference type="HAMAP" id="MF_00724">
    <property type="entry name" value="FliE"/>
    <property type="match status" value="1"/>
</dbReference>
<evidence type="ECO:0000313" key="5">
    <source>
        <dbReference type="EMBL" id="MCF3947395.1"/>
    </source>
</evidence>
<dbReference type="PRINTS" id="PR01006">
    <property type="entry name" value="FLGHOOKFLIE"/>
</dbReference>
<keyword evidence="6" id="KW-1185">Reference proteome</keyword>
<dbReference type="PANTHER" id="PTHR34653">
    <property type="match status" value="1"/>
</dbReference>
<reference evidence="5 6" key="1">
    <citation type="submission" date="2022-01" db="EMBL/GenBank/DDBJ databases">
        <authorList>
            <person name="Won M."/>
            <person name="Kim S.-J."/>
            <person name="Kwon S.-W."/>
        </authorList>
    </citation>
    <scope>NUCLEOTIDE SEQUENCE [LARGE SCALE GENOMIC DNA]</scope>
    <source>
        <strain evidence="5 6">KCTC 23505</strain>
    </source>
</reference>
<comment type="caution">
    <text evidence="5">The sequence shown here is derived from an EMBL/GenBank/DDBJ whole genome shotgun (WGS) entry which is preliminary data.</text>
</comment>
<protein>
    <recommendedName>
        <fullName evidence="4">Flagellar hook-basal body complex protein FliE</fullName>
    </recommendedName>
</protein>
<evidence type="ECO:0000313" key="6">
    <source>
        <dbReference type="Proteomes" id="UP001521209"/>
    </source>
</evidence>
<comment type="similarity">
    <text evidence="2 4">Belongs to the FliE family.</text>
</comment>
<proteinExistence type="inferred from homology"/>
<sequence>MFGISASALHPASAAATYDHVASGAGTAGSGFAGFLTHAIGTAVDQSASAEIAARNGLQGQGDLTGIVTSVAQAQLALQTTVAIRDRLIQAYQSIMNMPI</sequence>
<keyword evidence="5" id="KW-0969">Cilium</keyword>
<keyword evidence="5" id="KW-0966">Cell projection</keyword>
<organism evidence="5 6">
    <name type="scientific">Acidiphilium iwatense</name>
    <dbReference type="NCBI Taxonomy" id="768198"/>
    <lineage>
        <taxon>Bacteria</taxon>
        <taxon>Pseudomonadati</taxon>
        <taxon>Pseudomonadota</taxon>
        <taxon>Alphaproteobacteria</taxon>
        <taxon>Acetobacterales</taxon>
        <taxon>Acidocellaceae</taxon>
        <taxon>Acidiphilium</taxon>
    </lineage>
</organism>
<keyword evidence="5" id="KW-0282">Flagellum</keyword>
<evidence type="ECO:0000256" key="3">
    <source>
        <dbReference type="ARBA" id="ARBA00023143"/>
    </source>
</evidence>
<dbReference type="PANTHER" id="PTHR34653:SF1">
    <property type="entry name" value="FLAGELLAR HOOK-BASAL BODY COMPLEX PROTEIN FLIE"/>
    <property type="match status" value="1"/>
</dbReference>